<evidence type="ECO:0000313" key="10">
    <source>
        <dbReference type="EMBL" id="TKR57630.1"/>
    </source>
</evidence>
<feature type="coiled-coil region" evidence="7">
    <location>
        <begin position="169"/>
        <end position="203"/>
    </location>
</feature>
<dbReference type="Gene3D" id="1.10.418.70">
    <property type="entry name" value="Intraflagellar transport protein 81, N-terminal domain"/>
    <property type="match status" value="1"/>
</dbReference>
<dbReference type="Pfam" id="PF18383">
    <property type="entry name" value="IFT81_CH"/>
    <property type="match status" value="1"/>
</dbReference>
<gene>
    <name evidence="10" type="ORF">L596_030307</name>
</gene>
<keyword evidence="3 7" id="KW-0175">Coiled coil</keyword>
<evidence type="ECO:0000259" key="9">
    <source>
        <dbReference type="Pfam" id="PF18383"/>
    </source>
</evidence>
<evidence type="ECO:0000256" key="3">
    <source>
        <dbReference type="ARBA" id="ARBA00023054"/>
    </source>
</evidence>
<keyword evidence="11" id="KW-1185">Reference proteome</keyword>
<proteinExistence type="inferred from homology"/>
<dbReference type="InterPro" id="IPR041146">
    <property type="entry name" value="IFT81_CH"/>
</dbReference>
<dbReference type="Proteomes" id="UP000298663">
    <property type="component" value="Unassembled WGS sequence"/>
</dbReference>
<sequence length="670" mass="77524">MSLEMMKTIIDGLNAEPFNCGLDLVTLTALPNDKLLQYLSNVICAIDELSFIDIRREGPDETALRIFNALRVMRYKPPADIESLQEWRSQIVEGDPVALYPIFGYIFSNLEDVREKMYLARFLVRVDVPSELHSDSEIAELLSQCTVLMEDFKDVHQQASAVRAESEAVDDIMRDLKLMDEEKDQLKRKIDAIERKTAKLSNMDRHLALAALHRKEEERTEELQAQKEAGRKSEIIAEQQIQRLSTILQDLENSSKSMDFAGMMDTLREDIITDRYMVDEKMAKEISDSKVAIEDLQKIASIPVMDRRDIDELKREIENKNAELIQITQERDSREQKIDESLSIYRHQANAAQRKKAGLADQLQRAREELKSLTDSVERHRQQLIAKSGTDEFITSVQFKTYGERLRVKSNVFKRKNSEMDRLITEVQISEETRGLLQIKWNELQQDIQNRGGTITEDNEELVHAPERPKTAKPRNTDVEELKEMVREMQDTLSKDKTEVNEMTERLAELKDEVAQMQAQIADETEQQEAQRNDLLSAISESEAKVESVEHNLESGRKRIEDLEDEVEKLREWAEQLDEAPVLIGKLEVEIAEANHERQDLMDMEKRRPPRADARNQMVMWKSLETLFLKKLDLAKNKNRPYVHHEPFSEAPIGDIRPPPRVESALGHRS</sequence>
<comment type="caution">
    <text evidence="10">The sequence shown here is derived from an EMBL/GenBank/DDBJ whole genome shotgun (WGS) entry which is preliminary data.</text>
</comment>
<evidence type="ECO:0000256" key="7">
    <source>
        <dbReference type="SAM" id="Coils"/>
    </source>
</evidence>
<dbReference type="GO" id="GO:0030992">
    <property type="term" value="C:intraciliary transport particle B"/>
    <property type="evidence" value="ECO:0007669"/>
    <property type="project" value="InterPro"/>
</dbReference>
<reference evidence="10 11" key="1">
    <citation type="journal article" date="2015" name="Genome Biol.">
        <title>Comparative genomics of Steinernema reveals deeply conserved gene regulatory networks.</title>
        <authorList>
            <person name="Dillman A.R."/>
            <person name="Macchietto M."/>
            <person name="Porter C.F."/>
            <person name="Rogers A."/>
            <person name="Williams B."/>
            <person name="Antoshechkin I."/>
            <person name="Lee M.M."/>
            <person name="Goodwin Z."/>
            <person name="Lu X."/>
            <person name="Lewis E.E."/>
            <person name="Goodrich-Blair H."/>
            <person name="Stock S.P."/>
            <person name="Adams B.J."/>
            <person name="Sternberg P.W."/>
            <person name="Mortazavi A."/>
        </authorList>
    </citation>
    <scope>NUCLEOTIDE SEQUENCE [LARGE SCALE GENOMIC DNA]</scope>
    <source>
        <strain evidence="10 11">ALL</strain>
    </source>
</reference>
<dbReference type="InterPro" id="IPR043016">
    <property type="entry name" value="IFT81_N_sf"/>
</dbReference>
<comment type="similarity">
    <text evidence="6">Belongs to the IFT81 family.</text>
</comment>
<comment type="subcellular location">
    <subcellularLocation>
        <location evidence="1">Cell projection</location>
        <location evidence="1">Cilium</location>
    </subcellularLocation>
</comment>
<dbReference type="GO" id="GO:0042073">
    <property type="term" value="P:intraciliary transport"/>
    <property type="evidence" value="ECO:0007669"/>
    <property type="project" value="InterPro"/>
</dbReference>
<dbReference type="InterPro" id="IPR029600">
    <property type="entry name" value="IFT81"/>
</dbReference>
<evidence type="ECO:0000256" key="1">
    <source>
        <dbReference type="ARBA" id="ARBA00004138"/>
    </source>
</evidence>
<evidence type="ECO:0000256" key="5">
    <source>
        <dbReference type="ARBA" id="ARBA00023273"/>
    </source>
</evidence>
<dbReference type="EMBL" id="AZBU02000014">
    <property type="protein sequence ID" value="TKR57630.1"/>
    <property type="molecule type" value="Genomic_DNA"/>
</dbReference>
<dbReference type="GO" id="GO:0060271">
    <property type="term" value="P:cilium assembly"/>
    <property type="evidence" value="ECO:0007669"/>
    <property type="project" value="InterPro"/>
</dbReference>
<feature type="coiled-coil region" evidence="7">
    <location>
        <begin position="310"/>
        <end position="383"/>
    </location>
</feature>
<dbReference type="PANTHER" id="PTHR15614:SF2">
    <property type="entry name" value="INTRAFLAGELLAR TRANSPORT PROTEIN 81 HOMOLOG"/>
    <property type="match status" value="1"/>
</dbReference>
<dbReference type="AlphaFoldDB" id="A0A4U5LP22"/>
<keyword evidence="2" id="KW-0970">Cilium biogenesis/degradation</keyword>
<accession>A0A4U5LP22</accession>
<feature type="region of interest" description="Disordered" evidence="8">
    <location>
        <begin position="640"/>
        <end position="670"/>
    </location>
</feature>
<evidence type="ECO:0000256" key="8">
    <source>
        <dbReference type="SAM" id="MobiDB-lite"/>
    </source>
</evidence>
<dbReference type="SUPFAM" id="SSF90257">
    <property type="entry name" value="Myosin rod fragments"/>
    <property type="match status" value="1"/>
</dbReference>
<evidence type="ECO:0000256" key="4">
    <source>
        <dbReference type="ARBA" id="ARBA00023069"/>
    </source>
</evidence>
<dbReference type="Gene3D" id="1.10.287.950">
    <property type="entry name" value="Methyl-accepting chemotaxis protein"/>
    <property type="match status" value="1"/>
</dbReference>
<feature type="coiled-coil region" evidence="7">
    <location>
        <begin position="479"/>
        <end position="604"/>
    </location>
</feature>
<reference evidence="10 11" key="2">
    <citation type="journal article" date="2019" name="G3 (Bethesda)">
        <title>Hybrid Assembly of the Genome of the Entomopathogenic Nematode Steinernema carpocapsae Identifies the X-Chromosome.</title>
        <authorList>
            <person name="Serra L."/>
            <person name="Macchietto M."/>
            <person name="Macias-Munoz A."/>
            <person name="McGill C.J."/>
            <person name="Rodriguez I.M."/>
            <person name="Rodriguez B."/>
            <person name="Murad R."/>
            <person name="Mortazavi A."/>
        </authorList>
    </citation>
    <scope>NUCLEOTIDE SEQUENCE [LARGE SCALE GENOMIC DNA]</scope>
    <source>
        <strain evidence="10 11">ALL</strain>
    </source>
</reference>
<keyword evidence="5" id="KW-0966">Cell projection</keyword>
<dbReference type="GO" id="GO:0036064">
    <property type="term" value="C:ciliary basal body"/>
    <property type="evidence" value="ECO:0007669"/>
    <property type="project" value="TreeGrafter"/>
</dbReference>
<dbReference type="STRING" id="34508.A0A4U5LP22"/>
<dbReference type="PANTHER" id="PTHR15614">
    <property type="entry name" value="INTRAFLAGELLAR TRANSPORT PROTEIN 81 HOMOLOG"/>
    <property type="match status" value="1"/>
</dbReference>
<name>A0A4U5LP22_STECR</name>
<protein>
    <recommendedName>
        <fullName evidence="9">IFT81 calponin homology domain-containing protein</fullName>
    </recommendedName>
</protein>
<evidence type="ECO:0000313" key="11">
    <source>
        <dbReference type="Proteomes" id="UP000298663"/>
    </source>
</evidence>
<evidence type="ECO:0000256" key="2">
    <source>
        <dbReference type="ARBA" id="ARBA00022794"/>
    </source>
</evidence>
<organism evidence="10 11">
    <name type="scientific">Steinernema carpocapsae</name>
    <name type="common">Entomopathogenic nematode</name>
    <dbReference type="NCBI Taxonomy" id="34508"/>
    <lineage>
        <taxon>Eukaryota</taxon>
        <taxon>Metazoa</taxon>
        <taxon>Ecdysozoa</taxon>
        <taxon>Nematoda</taxon>
        <taxon>Chromadorea</taxon>
        <taxon>Rhabditida</taxon>
        <taxon>Tylenchina</taxon>
        <taxon>Panagrolaimomorpha</taxon>
        <taxon>Strongyloidoidea</taxon>
        <taxon>Steinernematidae</taxon>
        <taxon>Steinernema</taxon>
    </lineage>
</organism>
<evidence type="ECO:0000256" key="6">
    <source>
        <dbReference type="ARBA" id="ARBA00043983"/>
    </source>
</evidence>
<dbReference type="OrthoDB" id="276029at2759"/>
<feature type="domain" description="IFT81 calponin homology" evidence="9">
    <location>
        <begin position="4"/>
        <end position="127"/>
    </location>
</feature>
<dbReference type="GO" id="GO:0015631">
    <property type="term" value="F:tubulin binding"/>
    <property type="evidence" value="ECO:0007669"/>
    <property type="project" value="InterPro"/>
</dbReference>
<keyword evidence="4" id="KW-0969">Cilium</keyword>